<dbReference type="AlphaFoldDB" id="A0A9W6MXW6"/>
<organism evidence="8 9">
    <name type="scientific">Ancylobacter dichloromethanicus</name>
    <dbReference type="NCBI Taxonomy" id="518825"/>
    <lineage>
        <taxon>Bacteria</taxon>
        <taxon>Pseudomonadati</taxon>
        <taxon>Pseudomonadota</taxon>
        <taxon>Alphaproteobacteria</taxon>
        <taxon>Hyphomicrobiales</taxon>
        <taxon>Xanthobacteraceae</taxon>
        <taxon>Ancylobacter</taxon>
    </lineage>
</organism>
<reference evidence="8" key="1">
    <citation type="journal article" date="2014" name="Int. J. Syst. Evol. Microbiol.">
        <title>Complete genome sequence of Corynebacterium casei LMG S-19264T (=DSM 44701T), isolated from a smear-ripened cheese.</title>
        <authorList>
            <consortium name="US DOE Joint Genome Institute (JGI-PGF)"/>
            <person name="Walter F."/>
            <person name="Albersmeier A."/>
            <person name="Kalinowski J."/>
            <person name="Ruckert C."/>
        </authorList>
    </citation>
    <scope>NUCLEOTIDE SEQUENCE</scope>
    <source>
        <strain evidence="8">VKM B-2484</strain>
    </source>
</reference>
<comment type="similarity">
    <text evidence="5">Belongs to the Omp25/RopB family.</text>
</comment>
<dbReference type="Gene3D" id="2.40.160.20">
    <property type="match status" value="1"/>
</dbReference>
<feature type="signal peptide" evidence="6">
    <location>
        <begin position="1"/>
        <end position="22"/>
    </location>
</feature>
<dbReference type="InterPro" id="IPR011250">
    <property type="entry name" value="OMP/PagP_B-barrel"/>
</dbReference>
<feature type="chain" id="PRO_5040973395" evidence="6">
    <location>
        <begin position="23"/>
        <end position="256"/>
    </location>
</feature>
<dbReference type="RefSeq" id="WP_213371859.1">
    <property type="nucleotide sequence ID" value="NZ_BSFJ01000005.1"/>
</dbReference>
<evidence type="ECO:0000256" key="2">
    <source>
        <dbReference type="ARBA" id="ARBA00022729"/>
    </source>
</evidence>
<dbReference type="EMBL" id="BSFJ01000005">
    <property type="protein sequence ID" value="GLK71004.1"/>
    <property type="molecule type" value="Genomic_DNA"/>
</dbReference>
<dbReference type="Proteomes" id="UP001143370">
    <property type="component" value="Unassembled WGS sequence"/>
</dbReference>
<keyword evidence="3" id="KW-0472">Membrane</keyword>
<feature type="domain" description="Outer membrane protein beta-barrel" evidence="7">
    <location>
        <begin position="40"/>
        <end position="256"/>
    </location>
</feature>
<reference evidence="8" key="2">
    <citation type="submission" date="2023-01" db="EMBL/GenBank/DDBJ databases">
        <authorList>
            <person name="Sun Q."/>
            <person name="Evtushenko L."/>
        </authorList>
    </citation>
    <scope>NUCLEOTIDE SEQUENCE</scope>
    <source>
        <strain evidence="8">VKM B-2484</strain>
    </source>
</reference>
<evidence type="ECO:0000256" key="1">
    <source>
        <dbReference type="ARBA" id="ARBA00004442"/>
    </source>
</evidence>
<evidence type="ECO:0000259" key="7">
    <source>
        <dbReference type="Pfam" id="PF13505"/>
    </source>
</evidence>
<dbReference type="Pfam" id="PF13505">
    <property type="entry name" value="OMP_b-brl"/>
    <property type="match status" value="1"/>
</dbReference>
<dbReference type="InterPro" id="IPR027385">
    <property type="entry name" value="Beta-barrel_OMP"/>
</dbReference>
<evidence type="ECO:0000313" key="9">
    <source>
        <dbReference type="Proteomes" id="UP001143370"/>
    </source>
</evidence>
<dbReference type="SUPFAM" id="SSF56925">
    <property type="entry name" value="OMPA-like"/>
    <property type="match status" value="1"/>
</dbReference>
<name>A0A9W6MXW6_9HYPH</name>
<dbReference type="GO" id="GO:0009279">
    <property type="term" value="C:cell outer membrane"/>
    <property type="evidence" value="ECO:0007669"/>
    <property type="project" value="UniProtKB-SubCell"/>
</dbReference>
<evidence type="ECO:0000256" key="4">
    <source>
        <dbReference type="ARBA" id="ARBA00023237"/>
    </source>
</evidence>
<gene>
    <name evidence="8" type="ORF">GCM10017643_11190</name>
</gene>
<proteinExistence type="inferred from homology"/>
<keyword evidence="9" id="KW-1185">Reference proteome</keyword>
<evidence type="ECO:0000256" key="6">
    <source>
        <dbReference type="SAM" id="SignalP"/>
    </source>
</evidence>
<evidence type="ECO:0000256" key="5">
    <source>
        <dbReference type="ARBA" id="ARBA00038306"/>
    </source>
</evidence>
<keyword evidence="2 6" id="KW-0732">Signal</keyword>
<evidence type="ECO:0000313" key="8">
    <source>
        <dbReference type="EMBL" id="GLK71004.1"/>
    </source>
</evidence>
<protein>
    <submittedName>
        <fullName evidence="8">Porin</fullName>
    </submittedName>
</protein>
<accession>A0A9W6MXW6</accession>
<evidence type="ECO:0000256" key="3">
    <source>
        <dbReference type="ARBA" id="ARBA00023136"/>
    </source>
</evidence>
<dbReference type="InterPro" id="IPR051692">
    <property type="entry name" value="OMP-like"/>
</dbReference>
<sequence length="256" mass="27305">MRIKSLLLGGLAGAALAVPAFAADMAYPVKAAPIAYVPVFTWTGVYLGGNVGYGWGDGSAPWGNYLAYYYGGWDSAALSGGSDPSGWSGGVQIGYNYQLENNVVLGIEADFNFGALEDKLSYTAADGGDPTFQDFGSITSKIEAFGTVRGRVGYAMDRFLPYFTGGLAWANVKVDENWTSYVDGAYIPGLSGTASRSETLWGWTIGGGVEYAVTDNWTVKAEYLYADLGDINWDGAANTKIDMTMQTLKAGVNYKF</sequence>
<comment type="subcellular location">
    <subcellularLocation>
        <location evidence="1">Cell outer membrane</location>
    </subcellularLocation>
</comment>
<dbReference type="PANTHER" id="PTHR34001">
    <property type="entry name" value="BLL7405 PROTEIN"/>
    <property type="match status" value="1"/>
</dbReference>
<dbReference type="PANTHER" id="PTHR34001:SF3">
    <property type="entry name" value="BLL7405 PROTEIN"/>
    <property type="match status" value="1"/>
</dbReference>
<comment type="caution">
    <text evidence="8">The sequence shown here is derived from an EMBL/GenBank/DDBJ whole genome shotgun (WGS) entry which is preliminary data.</text>
</comment>
<keyword evidence="4" id="KW-0998">Cell outer membrane</keyword>